<keyword evidence="3" id="KW-0812">Transmembrane</keyword>
<dbReference type="KEGG" id="spap:H3Z74_16165"/>
<feature type="region of interest" description="Disordered" evidence="2">
    <location>
        <begin position="23"/>
        <end position="44"/>
    </location>
</feature>
<dbReference type="Proteomes" id="UP000516148">
    <property type="component" value="Chromosome"/>
</dbReference>
<evidence type="ECO:0000256" key="2">
    <source>
        <dbReference type="SAM" id="MobiDB-lite"/>
    </source>
</evidence>
<protein>
    <submittedName>
        <fullName evidence="4">Uncharacterized protein</fullName>
    </submittedName>
</protein>
<gene>
    <name evidence="4" type="ORF">H3Z74_16165</name>
</gene>
<accession>A0A7H0LF27</accession>
<feature type="compositionally biased region" description="Low complexity" evidence="2">
    <location>
        <begin position="23"/>
        <end position="37"/>
    </location>
</feature>
<dbReference type="AlphaFoldDB" id="A0A7H0LF27"/>
<dbReference type="EMBL" id="CP061038">
    <property type="protein sequence ID" value="QNQ08280.1"/>
    <property type="molecule type" value="Genomic_DNA"/>
</dbReference>
<keyword evidence="3" id="KW-0472">Membrane</keyword>
<evidence type="ECO:0000256" key="1">
    <source>
        <dbReference type="SAM" id="Coils"/>
    </source>
</evidence>
<keyword evidence="5" id="KW-1185">Reference proteome</keyword>
<name>A0A7H0LF27_9SPHN</name>
<dbReference type="RefSeq" id="WP_187760608.1">
    <property type="nucleotide sequence ID" value="NZ_CP061038.1"/>
</dbReference>
<evidence type="ECO:0000256" key="3">
    <source>
        <dbReference type="SAM" id="Phobius"/>
    </source>
</evidence>
<keyword evidence="1" id="KW-0175">Coiled coil</keyword>
<sequence>MKRDSVSSVGRFNQRLSSSISMLSNRSIELSPPRTTTEPPPPTLNENSLILGEVRGQMRELVHTLNTLSAKLDGLTREVVGLGPLASDITDLKARIAALEAANNRSEGARTLGVVLIKSPVLGWLVGVAATAWALLTGRIHP</sequence>
<reference evidence="4 5" key="1">
    <citation type="submission" date="2020-09" db="EMBL/GenBank/DDBJ databases">
        <title>Sphingomonas sp., a new species isolated from pork steak.</title>
        <authorList>
            <person name="Heidler von Heilborn D."/>
        </authorList>
    </citation>
    <scope>NUCLEOTIDE SEQUENCE [LARGE SCALE GENOMIC DNA]</scope>
    <source>
        <strain evidence="5">S8-3T</strain>
    </source>
</reference>
<feature type="coiled-coil region" evidence="1">
    <location>
        <begin position="58"/>
        <end position="109"/>
    </location>
</feature>
<organism evidence="4 5">
    <name type="scientific">Sphingomonas alpina</name>
    <dbReference type="NCBI Taxonomy" id="653931"/>
    <lineage>
        <taxon>Bacteria</taxon>
        <taxon>Pseudomonadati</taxon>
        <taxon>Pseudomonadota</taxon>
        <taxon>Alphaproteobacteria</taxon>
        <taxon>Sphingomonadales</taxon>
        <taxon>Sphingomonadaceae</taxon>
        <taxon>Sphingomonas</taxon>
    </lineage>
</organism>
<feature type="transmembrane region" description="Helical" evidence="3">
    <location>
        <begin position="115"/>
        <end position="136"/>
    </location>
</feature>
<proteinExistence type="predicted"/>
<evidence type="ECO:0000313" key="4">
    <source>
        <dbReference type="EMBL" id="QNQ08280.1"/>
    </source>
</evidence>
<keyword evidence="3" id="KW-1133">Transmembrane helix</keyword>
<evidence type="ECO:0000313" key="5">
    <source>
        <dbReference type="Proteomes" id="UP000516148"/>
    </source>
</evidence>